<feature type="domain" description="FAD dependent oxidoreductase" evidence="7">
    <location>
        <begin position="11"/>
        <end position="358"/>
    </location>
</feature>
<dbReference type="Pfam" id="PF01266">
    <property type="entry name" value="DAO"/>
    <property type="match status" value="1"/>
</dbReference>
<evidence type="ECO:0000259" key="8">
    <source>
        <dbReference type="Pfam" id="PF16901"/>
    </source>
</evidence>
<evidence type="ECO:0000256" key="1">
    <source>
        <dbReference type="ARBA" id="ARBA00001974"/>
    </source>
</evidence>
<keyword evidence="5" id="KW-0274">FAD</keyword>
<dbReference type="InterPro" id="IPR036188">
    <property type="entry name" value="FAD/NAD-bd_sf"/>
</dbReference>
<dbReference type="Gene3D" id="1.10.8.870">
    <property type="entry name" value="Alpha-glycerophosphate oxidase, cap domain"/>
    <property type="match status" value="1"/>
</dbReference>
<proteinExistence type="inferred from homology"/>
<keyword evidence="10" id="KW-1185">Reference proteome</keyword>
<evidence type="ECO:0000313" key="10">
    <source>
        <dbReference type="Proteomes" id="UP001320148"/>
    </source>
</evidence>
<dbReference type="RefSeq" id="WP_236892630.1">
    <property type="nucleotide sequence ID" value="NZ_AP024488.1"/>
</dbReference>
<dbReference type="SUPFAM" id="SSF51905">
    <property type="entry name" value="FAD/NAD(P)-binding domain"/>
    <property type="match status" value="1"/>
</dbReference>
<dbReference type="SUPFAM" id="SSF54373">
    <property type="entry name" value="FAD-linked reductases, C-terminal domain"/>
    <property type="match status" value="1"/>
</dbReference>
<dbReference type="Pfam" id="PF16901">
    <property type="entry name" value="DAO_C"/>
    <property type="match status" value="1"/>
</dbReference>
<evidence type="ECO:0000256" key="2">
    <source>
        <dbReference type="ARBA" id="ARBA00007330"/>
    </source>
</evidence>
<dbReference type="InterPro" id="IPR031656">
    <property type="entry name" value="DAO_C"/>
</dbReference>
<dbReference type="Gene3D" id="3.50.50.60">
    <property type="entry name" value="FAD/NAD(P)-binding domain"/>
    <property type="match status" value="1"/>
</dbReference>
<dbReference type="Proteomes" id="UP001320148">
    <property type="component" value="Chromosome"/>
</dbReference>
<dbReference type="PANTHER" id="PTHR11985">
    <property type="entry name" value="GLYCEROL-3-PHOSPHATE DEHYDROGENASE"/>
    <property type="match status" value="1"/>
</dbReference>
<keyword evidence="4" id="KW-0319">Glycerol metabolism</keyword>
<protein>
    <submittedName>
        <fullName evidence="9">FAD-dependent glycerol-3-phosphate dehydrogenase</fullName>
    </submittedName>
</protein>
<evidence type="ECO:0000256" key="5">
    <source>
        <dbReference type="ARBA" id="ARBA00022827"/>
    </source>
</evidence>
<comment type="similarity">
    <text evidence="2">Belongs to the FAD-dependent glycerol-3-phosphate dehydrogenase family.</text>
</comment>
<keyword evidence="6" id="KW-0560">Oxidoreductase</keyword>
<dbReference type="EMBL" id="AP024488">
    <property type="protein sequence ID" value="BCS96303.1"/>
    <property type="molecule type" value="Genomic_DNA"/>
</dbReference>
<dbReference type="InterPro" id="IPR006076">
    <property type="entry name" value="FAD-dep_OxRdtase"/>
</dbReference>
<dbReference type="PRINTS" id="PR01001">
    <property type="entry name" value="FADG3PDH"/>
</dbReference>
<accession>A0ABN6F2V1</accession>
<evidence type="ECO:0000259" key="7">
    <source>
        <dbReference type="Pfam" id="PF01266"/>
    </source>
</evidence>
<organism evidence="9 10">
    <name type="scientific">Desulfoluna limicola</name>
    <dbReference type="NCBI Taxonomy" id="2810562"/>
    <lineage>
        <taxon>Bacteria</taxon>
        <taxon>Pseudomonadati</taxon>
        <taxon>Thermodesulfobacteriota</taxon>
        <taxon>Desulfobacteria</taxon>
        <taxon>Desulfobacterales</taxon>
        <taxon>Desulfolunaceae</taxon>
        <taxon>Desulfoluna</taxon>
    </lineage>
</organism>
<evidence type="ECO:0000313" key="9">
    <source>
        <dbReference type="EMBL" id="BCS96303.1"/>
    </source>
</evidence>
<dbReference type="PANTHER" id="PTHR11985:SF35">
    <property type="entry name" value="ANAEROBIC GLYCEROL-3-PHOSPHATE DEHYDROGENASE SUBUNIT A"/>
    <property type="match status" value="1"/>
</dbReference>
<feature type="domain" description="Alpha-glycerophosphate oxidase C-terminal" evidence="8">
    <location>
        <begin position="402"/>
        <end position="495"/>
    </location>
</feature>
<sequence>MERVLEENTFDLVIVGGGVTGAGVFREAVRNGLRCLLVDQKDFAWGTSSRSSKLIHGGLRYLKEAQFKLTLESVKERERLLTEAEYLVSPVDFIMPLYEASGPGRAAMAAGLTVYDIIAKKFRHRYLRNSRLNELVPGINTDGLKGGYLFMDAQVDDARLVLRLIGEGVREGGVALNYTKASSILRDAKGQACGVALTDSETGRAFEVFAPAVINATGVWAETLHPSPEAHLHLRPLRGSHLVFSREKLPVDQAISFFHPDDKRPLFIIPWEGVILLGTTDLDHDGDVNLEPAISDGEVAYLLEALKRVIPDADVTRDDALTSFAGVRPVLSEGKKDASQESREHAVWVDRGLVTVTGGKLTTFRKLAWDTLKEAQPFIREEPLSGEGDAVFSERRGTTPEGVDHGLYKRLWSRYGKGTLKLLKSAGPRGLETIPGSHYVWAELAYAAEYEGVCHLEDLLLRRVRIGLILKNGGLDQMETIREYVQHPLTWDDARWDKEVKAYDALWRGCYSPRPMIMNQN</sequence>
<dbReference type="PROSITE" id="PS50007">
    <property type="entry name" value="PIPLC_X_DOMAIN"/>
    <property type="match status" value="1"/>
</dbReference>
<dbReference type="Gene3D" id="3.30.9.10">
    <property type="entry name" value="D-Amino Acid Oxidase, subunit A, domain 2"/>
    <property type="match status" value="1"/>
</dbReference>
<dbReference type="InterPro" id="IPR038299">
    <property type="entry name" value="DAO_C_sf"/>
</dbReference>
<comment type="cofactor">
    <cofactor evidence="1">
        <name>FAD</name>
        <dbReference type="ChEBI" id="CHEBI:57692"/>
    </cofactor>
</comment>
<keyword evidence="3" id="KW-0285">Flavoprotein</keyword>
<dbReference type="InterPro" id="IPR000447">
    <property type="entry name" value="G3P_DH_FAD-dep"/>
</dbReference>
<evidence type="ECO:0000256" key="6">
    <source>
        <dbReference type="ARBA" id="ARBA00023002"/>
    </source>
</evidence>
<name>A0ABN6F2V1_9BACT</name>
<evidence type="ECO:0000256" key="4">
    <source>
        <dbReference type="ARBA" id="ARBA00022798"/>
    </source>
</evidence>
<reference evidence="9 10" key="1">
    <citation type="submission" date="2021-02" db="EMBL/GenBank/DDBJ databases">
        <title>Complete genome of Desulfoluna sp. strain ASN36.</title>
        <authorList>
            <person name="Takahashi A."/>
            <person name="Kojima H."/>
            <person name="Fukui M."/>
        </authorList>
    </citation>
    <scope>NUCLEOTIDE SEQUENCE [LARGE SCALE GENOMIC DNA]</scope>
    <source>
        <strain evidence="9 10">ASN36</strain>
    </source>
</reference>
<gene>
    <name evidence="9" type="ORF">DSLASN_19350</name>
</gene>
<evidence type="ECO:0000256" key="3">
    <source>
        <dbReference type="ARBA" id="ARBA00022630"/>
    </source>
</evidence>